<accession>A0A366HVD2</accession>
<sequence>MLRLRQATASDHDAVWAMFQTVVAGGDAYVFEADMTREDALAYWFHPKTHTYVAEHEGRVVGSYILKANHPGRGAHVANGSYMVAPDARGLGVGQSMGEHSIAEARRLGYRAIQFNIVVATNEAAVKLWQKVGFTIVGTLPGAFRHATLGYVDAYVMYLTLDDSLLPHPH</sequence>
<dbReference type="InterPro" id="IPR000182">
    <property type="entry name" value="GNAT_dom"/>
</dbReference>
<dbReference type="PANTHER" id="PTHR43138">
    <property type="entry name" value="ACETYLTRANSFERASE, GNAT FAMILY"/>
    <property type="match status" value="1"/>
</dbReference>
<dbReference type="InterPro" id="IPR016181">
    <property type="entry name" value="Acyl_CoA_acyltransferase"/>
</dbReference>
<name>A0A366HVD2_9BACT</name>
<dbReference type="OrthoDB" id="948250at2"/>
<comment type="caution">
    <text evidence="2">The sequence shown here is derived from an EMBL/GenBank/DDBJ whole genome shotgun (WGS) entry which is preliminary data.</text>
</comment>
<reference evidence="2 3" key="1">
    <citation type="submission" date="2018-06" db="EMBL/GenBank/DDBJ databases">
        <title>Genomic Encyclopedia of Type Strains, Phase IV (KMG-IV): sequencing the most valuable type-strain genomes for metagenomic binning, comparative biology and taxonomic classification.</title>
        <authorList>
            <person name="Goeker M."/>
        </authorList>
    </citation>
    <scope>NUCLEOTIDE SEQUENCE [LARGE SCALE GENOMIC DNA]</scope>
    <source>
        <strain evidence="2 3">DSM 25532</strain>
    </source>
</reference>
<dbReference type="Pfam" id="PF00583">
    <property type="entry name" value="Acetyltransf_1"/>
    <property type="match status" value="1"/>
</dbReference>
<dbReference type="Gene3D" id="3.40.630.30">
    <property type="match status" value="1"/>
</dbReference>
<dbReference type="CDD" id="cd04301">
    <property type="entry name" value="NAT_SF"/>
    <property type="match status" value="1"/>
</dbReference>
<evidence type="ECO:0000313" key="3">
    <source>
        <dbReference type="Proteomes" id="UP000253426"/>
    </source>
</evidence>
<evidence type="ECO:0000259" key="1">
    <source>
        <dbReference type="PROSITE" id="PS51186"/>
    </source>
</evidence>
<gene>
    <name evidence="2" type="ORF">DES53_1011023</name>
</gene>
<dbReference type="SUPFAM" id="SSF55729">
    <property type="entry name" value="Acyl-CoA N-acyltransferases (Nat)"/>
    <property type="match status" value="1"/>
</dbReference>
<dbReference type="Proteomes" id="UP000253426">
    <property type="component" value="Unassembled WGS sequence"/>
</dbReference>
<proteinExistence type="predicted"/>
<dbReference type="PROSITE" id="PS51186">
    <property type="entry name" value="GNAT"/>
    <property type="match status" value="1"/>
</dbReference>
<dbReference type="PANTHER" id="PTHR43138:SF1">
    <property type="entry name" value="N-ACETYLTRANSFERASE ACA1"/>
    <property type="match status" value="1"/>
</dbReference>
<dbReference type="EMBL" id="QNRR01000001">
    <property type="protein sequence ID" value="RBP48222.1"/>
    <property type="molecule type" value="Genomic_DNA"/>
</dbReference>
<dbReference type="AlphaFoldDB" id="A0A366HVD2"/>
<protein>
    <submittedName>
        <fullName evidence="2">L-amino acid N-acyltransferase YncA</fullName>
    </submittedName>
</protein>
<dbReference type="InterPro" id="IPR052742">
    <property type="entry name" value="Mito_N-acetyltransferase"/>
</dbReference>
<evidence type="ECO:0000313" key="2">
    <source>
        <dbReference type="EMBL" id="RBP48222.1"/>
    </source>
</evidence>
<feature type="domain" description="N-acetyltransferase" evidence="1">
    <location>
        <begin position="2"/>
        <end position="162"/>
    </location>
</feature>
<keyword evidence="3" id="KW-1185">Reference proteome</keyword>
<dbReference type="GO" id="GO:0016747">
    <property type="term" value="F:acyltransferase activity, transferring groups other than amino-acyl groups"/>
    <property type="evidence" value="ECO:0007669"/>
    <property type="project" value="InterPro"/>
</dbReference>
<organism evidence="2 3">
    <name type="scientific">Roseimicrobium gellanilyticum</name>
    <dbReference type="NCBI Taxonomy" id="748857"/>
    <lineage>
        <taxon>Bacteria</taxon>
        <taxon>Pseudomonadati</taxon>
        <taxon>Verrucomicrobiota</taxon>
        <taxon>Verrucomicrobiia</taxon>
        <taxon>Verrucomicrobiales</taxon>
        <taxon>Verrucomicrobiaceae</taxon>
        <taxon>Roseimicrobium</taxon>
    </lineage>
</organism>
<keyword evidence="2" id="KW-0012">Acyltransferase</keyword>
<dbReference type="RefSeq" id="WP_113957093.1">
    <property type="nucleotide sequence ID" value="NZ_QNRR01000001.1"/>
</dbReference>
<keyword evidence="2" id="KW-0808">Transferase</keyword>